<dbReference type="STRING" id="151549.A0A4C1TVW7"/>
<evidence type="ECO:0000313" key="2">
    <source>
        <dbReference type="EMBL" id="GBP17826.1"/>
    </source>
</evidence>
<dbReference type="OrthoDB" id="2193595at2759"/>
<dbReference type="EMBL" id="BGZK01000091">
    <property type="protein sequence ID" value="GBP17826.1"/>
    <property type="molecule type" value="Genomic_DNA"/>
</dbReference>
<feature type="region of interest" description="Disordered" evidence="1">
    <location>
        <begin position="24"/>
        <end position="57"/>
    </location>
</feature>
<gene>
    <name evidence="2" type="ORF">EVAR_7819_1</name>
</gene>
<comment type="caution">
    <text evidence="2">The sequence shown here is derived from an EMBL/GenBank/DDBJ whole genome shotgun (WGS) entry which is preliminary data.</text>
</comment>
<keyword evidence="3" id="KW-1185">Reference proteome</keyword>
<accession>A0A4C1TVW7</accession>
<organism evidence="2 3">
    <name type="scientific">Eumeta variegata</name>
    <name type="common">Bagworm moth</name>
    <name type="synonym">Eumeta japonica</name>
    <dbReference type="NCBI Taxonomy" id="151549"/>
    <lineage>
        <taxon>Eukaryota</taxon>
        <taxon>Metazoa</taxon>
        <taxon>Ecdysozoa</taxon>
        <taxon>Arthropoda</taxon>
        <taxon>Hexapoda</taxon>
        <taxon>Insecta</taxon>
        <taxon>Pterygota</taxon>
        <taxon>Neoptera</taxon>
        <taxon>Endopterygota</taxon>
        <taxon>Lepidoptera</taxon>
        <taxon>Glossata</taxon>
        <taxon>Ditrysia</taxon>
        <taxon>Tineoidea</taxon>
        <taxon>Psychidae</taxon>
        <taxon>Oiketicinae</taxon>
        <taxon>Eumeta</taxon>
    </lineage>
</organism>
<name>A0A4C1TVW7_EUMVA</name>
<evidence type="ECO:0000256" key="1">
    <source>
        <dbReference type="SAM" id="MobiDB-lite"/>
    </source>
</evidence>
<dbReference type="Proteomes" id="UP000299102">
    <property type="component" value="Unassembled WGS sequence"/>
</dbReference>
<evidence type="ECO:0000313" key="3">
    <source>
        <dbReference type="Proteomes" id="UP000299102"/>
    </source>
</evidence>
<proteinExistence type="predicted"/>
<dbReference type="AlphaFoldDB" id="A0A4C1TVW7"/>
<protein>
    <submittedName>
        <fullName evidence="2">Uncharacterized protein</fullName>
    </submittedName>
</protein>
<sequence length="217" mass="23858">MSFPAEGRRAAEGVQVEEVGVVTRGGREARPQPPRGAACTAALHLPPPPRPAAYRPRKTARDTHSFLLYISQMHRNLYTPKVVNNVSKPQIRFARFTGLNLALRLAQCGLRAVAQSEDTPIAMKLKKIWLKTPVGEEQAAQAVLDPALVALSIKRSRTLRAVRARKFYDALLSIDRIAPLFGGEPRPGRDIIDLIVTTDRLVTDIKMTSVSGYVSSV</sequence>
<reference evidence="2 3" key="1">
    <citation type="journal article" date="2019" name="Commun. Biol.">
        <title>The bagworm genome reveals a unique fibroin gene that provides high tensile strength.</title>
        <authorList>
            <person name="Kono N."/>
            <person name="Nakamura H."/>
            <person name="Ohtoshi R."/>
            <person name="Tomita M."/>
            <person name="Numata K."/>
            <person name="Arakawa K."/>
        </authorList>
    </citation>
    <scope>NUCLEOTIDE SEQUENCE [LARGE SCALE GENOMIC DNA]</scope>
</reference>